<protein>
    <submittedName>
        <fullName evidence="3">NADP-dependent oxidoreductase</fullName>
    </submittedName>
</protein>
<dbReference type="SUPFAM" id="SSF50129">
    <property type="entry name" value="GroES-like"/>
    <property type="match status" value="1"/>
</dbReference>
<dbReference type="GO" id="GO:0016491">
    <property type="term" value="F:oxidoreductase activity"/>
    <property type="evidence" value="ECO:0007669"/>
    <property type="project" value="UniProtKB-KW"/>
</dbReference>
<evidence type="ECO:0000313" key="3">
    <source>
        <dbReference type="EMBL" id="MCK6263381.1"/>
    </source>
</evidence>
<dbReference type="InterPro" id="IPR002364">
    <property type="entry name" value="Quin_OxRdtase/zeta-crystal_CS"/>
</dbReference>
<sequence length="311" mass="33554">MRAVQIQQYGGTDTLKLENIVAPKINDDDILVLVKSASVNPVDWKIREGYLQTFIPYDMPLTLGWDVSGVVAEVGSKVTKFKVGDEVFSRPAINRNGSYAEYIAVKEDEAEFKSPKLNFSQAAALPLAGITAWQCLVDVADVKAGDRVLIHAGAGGVGHLAIQIAKAKGATVISTASKANQALLVELGTDQAVDYTAAPLSEQIQPVDIVIDTMGGDVQQQSWGLLKPDGILVSVVDQPDEEVAKAHYARGAFVFIDPSSRILRELNSLVENDELTPLIEHHFTLETVVEAHLQSQSGRTRGKIVIDVAES</sequence>
<dbReference type="Gene3D" id="3.40.50.720">
    <property type="entry name" value="NAD(P)-binding Rossmann-like Domain"/>
    <property type="match status" value="1"/>
</dbReference>
<dbReference type="PANTHER" id="PTHR11695:SF294">
    <property type="entry name" value="RETICULON-4-INTERACTING PROTEIN 1, MITOCHONDRIAL"/>
    <property type="match status" value="1"/>
</dbReference>
<reference evidence="3" key="1">
    <citation type="submission" date="2021-11" db="EMBL/GenBank/DDBJ databases">
        <title>Vibrio ZSDE26 sp. nov. and Vibrio ZSDZ34 sp. nov., isolated from coastal seawater in Qingdao.</title>
        <authorList>
            <person name="Zhang P."/>
        </authorList>
    </citation>
    <scope>NUCLEOTIDE SEQUENCE</scope>
    <source>
        <strain evidence="3">ZSDE26</strain>
    </source>
</reference>
<dbReference type="SUPFAM" id="SSF51735">
    <property type="entry name" value="NAD(P)-binding Rossmann-fold domains"/>
    <property type="match status" value="1"/>
</dbReference>
<dbReference type="Gene3D" id="3.90.180.10">
    <property type="entry name" value="Medium-chain alcohol dehydrogenases, catalytic domain"/>
    <property type="match status" value="1"/>
</dbReference>
<dbReference type="InterPro" id="IPR013154">
    <property type="entry name" value="ADH-like_N"/>
</dbReference>
<evidence type="ECO:0000313" key="4">
    <source>
        <dbReference type="Proteomes" id="UP001139559"/>
    </source>
</evidence>
<dbReference type="Pfam" id="PF08240">
    <property type="entry name" value="ADH_N"/>
    <property type="match status" value="1"/>
</dbReference>
<dbReference type="InterPro" id="IPR036291">
    <property type="entry name" value="NAD(P)-bd_dom_sf"/>
</dbReference>
<dbReference type="PROSITE" id="PS01162">
    <property type="entry name" value="QOR_ZETA_CRYSTAL"/>
    <property type="match status" value="1"/>
</dbReference>
<dbReference type="InterPro" id="IPR050700">
    <property type="entry name" value="YIM1/Zinc_Alcohol_DH_Fams"/>
</dbReference>
<dbReference type="InterPro" id="IPR011032">
    <property type="entry name" value="GroES-like_sf"/>
</dbReference>
<dbReference type="RefSeq" id="WP_248008454.1">
    <property type="nucleotide sequence ID" value="NZ_JAJHVV010000004.1"/>
</dbReference>
<dbReference type="SMART" id="SM00829">
    <property type="entry name" value="PKS_ER"/>
    <property type="match status" value="1"/>
</dbReference>
<organism evidence="3 4">
    <name type="scientific">Vibrio amylolyticus</name>
    <dbReference type="NCBI Taxonomy" id="2847292"/>
    <lineage>
        <taxon>Bacteria</taxon>
        <taxon>Pseudomonadati</taxon>
        <taxon>Pseudomonadota</taxon>
        <taxon>Gammaproteobacteria</taxon>
        <taxon>Vibrionales</taxon>
        <taxon>Vibrionaceae</taxon>
        <taxon>Vibrio</taxon>
    </lineage>
</organism>
<accession>A0A9X1XJ53</accession>
<dbReference type="CDD" id="cd05289">
    <property type="entry name" value="MDR_like_2"/>
    <property type="match status" value="1"/>
</dbReference>
<evidence type="ECO:0000259" key="2">
    <source>
        <dbReference type="SMART" id="SM00829"/>
    </source>
</evidence>
<gene>
    <name evidence="3" type="ORF">KP803_08820</name>
</gene>
<name>A0A9X1XJ53_9VIBR</name>
<proteinExistence type="predicted"/>
<feature type="domain" description="Enoyl reductase (ER)" evidence="2">
    <location>
        <begin position="10"/>
        <end position="306"/>
    </location>
</feature>
<evidence type="ECO:0000256" key="1">
    <source>
        <dbReference type="ARBA" id="ARBA00023002"/>
    </source>
</evidence>
<dbReference type="PANTHER" id="PTHR11695">
    <property type="entry name" value="ALCOHOL DEHYDROGENASE RELATED"/>
    <property type="match status" value="1"/>
</dbReference>
<dbReference type="EMBL" id="JAJHVV010000004">
    <property type="protein sequence ID" value="MCK6263381.1"/>
    <property type="molecule type" value="Genomic_DNA"/>
</dbReference>
<dbReference type="Proteomes" id="UP001139559">
    <property type="component" value="Unassembled WGS sequence"/>
</dbReference>
<comment type="caution">
    <text evidence="3">The sequence shown here is derived from an EMBL/GenBank/DDBJ whole genome shotgun (WGS) entry which is preliminary data.</text>
</comment>
<keyword evidence="4" id="KW-1185">Reference proteome</keyword>
<dbReference type="AlphaFoldDB" id="A0A9X1XJ53"/>
<dbReference type="Pfam" id="PF13602">
    <property type="entry name" value="ADH_zinc_N_2"/>
    <property type="match status" value="1"/>
</dbReference>
<dbReference type="InterPro" id="IPR020843">
    <property type="entry name" value="ER"/>
</dbReference>
<dbReference type="GO" id="GO:0008270">
    <property type="term" value="F:zinc ion binding"/>
    <property type="evidence" value="ECO:0007669"/>
    <property type="project" value="InterPro"/>
</dbReference>
<keyword evidence="1" id="KW-0560">Oxidoreductase</keyword>